<sequence length="95" mass="10977">MLGLKRSGIAERLIIDNPKILLQQFTHLVDRRCLCMPHFGTQPNQSIMTPVNTGHASIQRFKKLIMVPGEYLEVRVVKCSAWLRMLKYCNCCLLF</sequence>
<dbReference type="AlphaFoldDB" id="A0A6P2T9S1"/>
<dbReference type="Proteomes" id="UP000494261">
    <property type="component" value="Unassembled WGS sequence"/>
</dbReference>
<protein>
    <submittedName>
        <fullName evidence="1">Uncharacterized protein</fullName>
    </submittedName>
</protein>
<name>A0A6P2T9S1_9BURK</name>
<gene>
    <name evidence="1" type="ORF">BLA13014_08068</name>
</gene>
<reference evidence="1 2" key="1">
    <citation type="submission" date="2019-09" db="EMBL/GenBank/DDBJ databases">
        <authorList>
            <person name="Depoorter E."/>
        </authorList>
    </citation>
    <scope>NUCLEOTIDE SEQUENCE [LARGE SCALE GENOMIC DNA]</scope>
    <source>
        <strain evidence="1">LMG 13014</strain>
    </source>
</reference>
<dbReference type="EMBL" id="CABVQC010000108">
    <property type="protein sequence ID" value="VWC52932.1"/>
    <property type="molecule type" value="Genomic_DNA"/>
</dbReference>
<evidence type="ECO:0000313" key="1">
    <source>
        <dbReference type="EMBL" id="VWC52932.1"/>
    </source>
</evidence>
<evidence type="ECO:0000313" key="2">
    <source>
        <dbReference type="Proteomes" id="UP000494261"/>
    </source>
</evidence>
<accession>A0A6P2T9S1</accession>
<organism evidence="1 2">
    <name type="scientific">Burkholderia aenigmatica</name>
    <dbReference type="NCBI Taxonomy" id="2015348"/>
    <lineage>
        <taxon>Bacteria</taxon>
        <taxon>Pseudomonadati</taxon>
        <taxon>Pseudomonadota</taxon>
        <taxon>Betaproteobacteria</taxon>
        <taxon>Burkholderiales</taxon>
        <taxon>Burkholderiaceae</taxon>
        <taxon>Burkholderia</taxon>
        <taxon>Burkholderia cepacia complex</taxon>
    </lineage>
</organism>
<proteinExistence type="predicted"/>